<evidence type="ECO:0000256" key="1">
    <source>
        <dbReference type="SAM" id="MobiDB-lite"/>
    </source>
</evidence>
<feature type="compositionally biased region" description="Low complexity" evidence="1">
    <location>
        <begin position="180"/>
        <end position="202"/>
    </location>
</feature>
<keyword evidence="2" id="KW-0472">Membrane</keyword>
<keyword evidence="2" id="KW-1133">Transmembrane helix</keyword>
<proteinExistence type="predicted"/>
<keyword evidence="4" id="KW-1185">Reference proteome</keyword>
<evidence type="ECO:0000313" key="4">
    <source>
        <dbReference type="Proteomes" id="UP001198602"/>
    </source>
</evidence>
<dbReference type="SMART" id="SM00028">
    <property type="entry name" value="TPR"/>
    <property type="match status" value="3"/>
</dbReference>
<dbReference type="RefSeq" id="WP_225238535.1">
    <property type="nucleotide sequence ID" value="NZ_JAHYBX010000003.1"/>
</dbReference>
<name>A0ABS7Y958_9BURK</name>
<accession>A0ABS7Y958</accession>
<feature type="compositionally biased region" description="Basic and acidic residues" evidence="1">
    <location>
        <begin position="107"/>
        <end position="123"/>
    </location>
</feature>
<dbReference type="Gene3D" id="1.25.40.10">
    <property type="entry name" value="Tetratricopeptide repeat domain"/>
    <property type="match status" value="2"/>
</dbReference>
<comment type="caution">
    <text evidence="3">The sequence shown here is derived from an EMBL/GenBank/DDBJ whole genome shotgun (WGS) entry which is preliminary data.</text>
</comment>
<dbReference type="Proteomes" id="UP001198602">
    <property type="component" value="Unassembled WGS sequence"/>
</dbReference>
<dbReference type="Pfam" id="PF14559">
    <property type="entry name" value="TPR_19"/>
    <property type="match status" value="1"/>
</dbReference>
<organism evidence="3 4">
    <name type="scientific">Massilia hydrophila</name>
    <dbReference type="NCBI Taxonomy" id="3044279"/>
    <lineage>
        <taxon>Bacteria</taxon>
        <taxon>Pseudomonadati</taxon>
        <taxon>Pseudomonadota</taxon>
        <taxon>Betaproteobacteria</taxon>
        <taxon>Burkholderiales</taxon>
        <taxon>Oxalobacteraceae</taxon>
        <taxon>Telluria group</taxon>
        <taxon>Massilia</taxon>
    </lineage>
</organism>
<feature type="compositionally biased region" description="Low complexity" evidence="1">
    <location>
        <begin position="141"/>
        <end position="173"/>
    </location>
</feature>
<dbReference type="InterPro" id="IPR011990">
    <property type="entry name" value="TPR-like_helical_dom_sf"/>
</dbReference>
<dbReference type="SUPFAM" id="SSF48452">
    <property type="entry name" value="TPR-like"/>
    <property type="match status" value="1"/>
</dbReference>
<gene>
    <name evidence="3" type="ORF">LE190_09875</name>
</gene>
<evidence type="ECO:0000313" key="3">
    <source>
        <dbReference type="EMBL" id="MCA1856233.1"/>
    </source>
</evidence>
<sequence length="392" mass="41052">MSLINKMLQDLEARSAGAAAEVPAGIDAQRARRPRLPLLAGAVAGAVLVIVTATAVYLAQRAEAPAAVEASARKALAAPAPPPAQPSLPIPQEAIDRLAEMAAEQRAVQEQKQEQKPEQKPEQEQGPALAKTKENGDTPLARAAEPSASPARRTRAASADAAPPAGTVRAAPAVSPPAPAQRRVASATPAAPARAALPAPERTSAGPQRAEGAYRRALAHLGEGRIVEATAELRAALQADPRHEGARQTLVGLLVEAGRKDEAMRELEQSLALEPRQPAMAMLLARMQIDSGASGIETLQRSLPHAMGNGEYRAFLAGALARAGRQREAATHYEAALRTAPQNGVWWMGLGLALQADRREPEAAAAFQKALDSGSLTAQLQDFVAGKLKQVR</sequence>
<dbReference type="EMBL" id="JAHYBX010000003">
    <property type="protein sequence ID" value="MCA1856233.1"/>
    <property type="molecule type" value="Genomic_DNA"/>
</dbReference>
<dbReference type="InterPro" id="IPR019734">
    <property type="entry name" value="TPR_rpt"/>
</dbReference>
<feature type="region of interest" description="Disordered" evidence="1">
    <location>
        <begin position="102"/>
        <end position="209"/>
    </location>
</feature>
<keyword evidence="2" id="KW-0812">Transmembrane</keyword>
<protein>
    <submittedName>
        <fullName evidence="3">Tetratricopeptide repeat protein</fullName>
    </submittedName>
</protein>
<evidence type="ECO:0000256" key="2">
    <source>
        <dbReference type="SAM" id="Phobius"/>
    </source>
</evidence>
<reference evidence="3 4" key="1">
    <citation type="submission" date="2021-07" db="EMBL/GenBank/DDBJ databases">
        <title>Characterization of Violacein-producing bacteria and related species.</title>
        <authorList>
            <person name="Wilson H.S."/>
            <person name="De Leon M.E."/>
        </authorList>
    </citation>
    <scope>NUCLEOTIDE SEQUENCE [LARGE SCALE GENOMIC DNA]</scope>
    <source>
        <strain evidence="3 4">HSC-2F05</strain>
    </source>
</reference>
<feature type="transmembrane region" description="Helical" evidence="2">
    <location>
        <begin position="38"/>
        <end position="59"/>
    </location>
</feature>